<dbReference type="RefSeq" id="WP_188710823.1">
    <property type="nucleotide sequence ID" value="NZ_BMHO01000001.1"/>
</dbReference>
<reference evidence="2" key="1">
    <citation type="journal article" date="2014" name="Int. J. Syst. Evol. Microbiol.">
        <title>Complete genome sequence of Corynebacterium casei LMG S-19264T (=DSM 44701T), isolated from a smear-ripened cheese.</title>
        <authorList>
            <consortium name="US DOE Joint Genome Institute (JGI-PGF)"/>
            <person name="Walter F."/>
            <person name="Albersmeier A."/>
            <person name="Kalinowski J."/>
            <person name="Ruckert C."/>
        </authorList>
    </citation>
    <scope>NUCLEOTIDE SEQUENCE</scope>
    <source>
        <strain evidence="2">CGMCC 1.15152</strain>
    </source>
</reference>
<keyword evidence="3" id="KW-1185">Reference proteome</keyword>
<dbReference type="AlphaFoldDB" id="A0A917DDH0"/>
<sequence length="197" mass="20288">MSDAERFTSPHPEELDAARREVYDAIVNGPRAAETSRTPTTDADGALLGPFATMLLAPGTGMAVQRLGGAIRFAGTLSAAAREAAILAVAAAERSDFEWFAHEQAAVAAGVAPDDVAAIRGGGEPADPALAAVCRATRALHADGALDDAAFAETVDVVGREGLAELVWLTGYYAMLATSLRVFDPPVPPAARGIFAD</sequence>
<evidence type="ECO:0000259" key="1">
    <source>
        <dbReference type="Pfam" id="PF02627"/>
    </source>
</evidence>
<name>A0A917DDH0_9MICO</name>
<organism evidence="2 3">
    <name type="scientific">Microbacterium faecale</name>
    <dbReference type="NCBI Taxonomy" id="1804630"/>
    <lineage>
        <taxon>Bacteria</taxon>
        <taxon>Bacillati</taxon>
        <taxon>Actinomycetota</taxon>
        <taxon>Actinomycetes</taxon>
        <taxon>Micrococcales</taxon>
        <taxon>Microbacteriaceae</taxon>
        <taxon>Microbacterium</taxon>
    </lineage>
</organism>
<dbReference type="InterPro" id="IPR029032">
    <property type="entry name" value="AhpD-like"/>
</dbReference>
<comment type="caution">
    <text evidence="2">The sequence shown here is derived from an EMBL/GenBank/DDBJ whole genome shotgun (WGS) entry which is preliminary data.</text>
</comment>
<evidence type="ECO:0000313" key="3">
    <source>
        <dbReference type="Proteomes" id="UP000633205"/>
    </source>
</evidence>
<protein>
    <recommendedName>
        <fullName evidence="1">Carboxymuconolactone decarboxylase-like domain-containing protein</fullName>
    </recommendedName>
</protein>
<reference evidence="2" key="2">
    <citation type="submission" date="2020-09" db="EMBL/GenBank/DDBJ databases">
        <authorList>
            <person name="Sun Q."/>
            <person name="Zhou Y."/>
        </authorList>
    </citation>
    <scope>NUCLEOTIDE SEQUENCE</scope>
    <source>
        <strain evidence="2">CGMCC 1.15152</strain>
    </source>
</reference>
<dbReference type="PANTHER" id="PTHR34846:SF11">
    <property type="entry name" value="4-CARBOXYMUCONOLACTONE DECARBOXYLASE FAMILY PROTEIN (AFU_ORTHOLOGUE AFUA_6G11590)"/>
    <property type="match status" value="1"/>
</dbReference>
<dbReference type="GO" id="GO:0051920">
    <property type="term" value="F:peroxiredoxin activity"/>
    <property type="evidence" value="ECO:0007669"/>
    <property type="project" value="InterPro"/>
</dbReference>
<dbReference type="Gene3D" id="1.20.1290.10">
    <property type="entry name" value="AhpD-like"/>
    <property type="match status" value="1"/>
</dbReference>
<dbReference type="Proteomes" id="UP000633205">
    <property type="component" value="Unassembled WGS sequence"/>
</dbReference>
<feature type="domain" description="Carboxymuconolactone decarboxylase-like" evidence="1">
    <location>
        <begin position="63"/>
        <end position="138"/>
    </location>
</feature>
<dbReference type="SUPFAM" id="SSF69118">
    <property type="entry name" value="AhpD-like"/>
    <property type="match status" value="1"/>
</dbReference>
<gene>
    <name evidence="2" type="ORF">GCM10010915_06010</name>
</gene>
<proteinExistence type="predicted"/>
<dbReference type="InterPro" id="IPR003779">
    <property type="entry name" value="CMD-like"/>
</dbReference>
<accession>A0A917DDH0</accession>
<dbReference type="Pfam" id="PF02627">
    <property type="entry name" value="CMD"/>
    <property type="match status" value="1"/>
</dbReference>
<dbReference type="PANTHER" id="PTHR34846">
    <property type="entry name" value="4-CARBOXYMUCONOLACTONE DECARBOXYLASE FAMILY PROTEIN (AFU_ORTHOLOGUE AFUA_6G11590)"/>
    <property type="match status" value="1"/>
</dbReference>
<dbReference type="EMBL" id="BMHO01000001">
    <property type="protein sequence ID" value="GGD28748.1"/>
    <property type="molecule type" value="Genomic_DNA"/>
</dbReference>
<evidence type="ECO:0000313" key="2">
    <source>
        <dbReference type="EMBL" id="GGD28748.1"/>
    </source>
</evidence>